<gene>
    <name evidence="1" type="ordered locus">LMM7_1123</name>
</gene>
<dbReference type="KEGG" id="lmq:LMM7_1123"/>
<accession>A0A0E0UVI5</accession>
<dbReference type="RefSeq" id="WP_012581560.1">
    <property type="nucleotide sequence ID" value="NC_017537.1"/>
</dbReference>
<dbReference type="AlphaFoldDB" id="A0A0E0UVI5"/>
<evidence type="ECO:0000313" key="2">
    <source>
        <dbReference type="Proteomes" id="UP000000486"/>
    </source>
</evidence>
<reference evidence="1 2" key="1">
    <citation type="journal article" date="2011" name="J. Bacteriol.">
        <title>Genome sequence of the nonpathogenic Listeria monocytogenes serovar 4a strain M7.</title>
        <authorList>
            <person name="Chen J."/>
            <person name="Xia Y."/>
            <person name="Cheng C."/>
            <person name="Fang C."/>
            <person name="Shan Y."/>
            <person name="Jin G."/>
            <person name="Fang W."/>
        </authorList>
    </citation>
    <scope>NUCLEOTIDE SEQUENCE [LARGE SCALE GENOMIC DNA]</scope>
    <source>
        <strain evidence="1 2">M7</strain>
    </source>
</reference>
<dbReference type="EMBL" id="CP002816">
    <property type="protein sequence ID" value="AEH92128.1"/>
    <property type="molecule type" value="Genomic_DNA"/>
</dbReference>
<dbReference type="Proteomes" id="UP000000486">
    <property type="component" value="Chromosome"/>
</dbReference>
<dbReference type="Pfam" id="PF20453">
    <property type="entry name" value="DUF6707"/>
    <property type="match status" value="1"/>
</dbReference>
<sequence length="199" mass="23348">MLSDITITIPNKTAQTKYDNLAKNMSFKSKGDMESLLDLIKILYINNYYEEALLCCRLTNDVKFDNDFDVWTFIHRIWMFEMQILVHFGKKEEAEEIATKIEAHFKIPMKIWNTPEKRYAQYKKNRSRIVLKDLSHKEKINSTPRGESGEFDWKFVALSSLIEPITLNNMTGVSVEEAVEIFRQYSAELQQTKKYGVSL</sequence>
<dbReference type="InterPro" id="IPR046553">
    <property type="entry name" value="DUF6707"/>
</dbReference>
<protein>
    <submittedName>
        <fullName evidence="1">Uncharacterized protein</fullName>
    </submittedName>
</protein>
<proteinExistence type="predicted"/>
<organism evidence="1 2">
    <name type="scientific">Listeria monocytogenes serotype 4a (strain M7)</name>
    <dbReference type="NCBI Taxonomy" id="1030009"/>
    <lineage>
        <taxon>Bacteria</taxon>
        <taxon>Bacillati</taxon>
        <taxon>Bacillota</taxon>
        <taxon>Bacilli</taxon>
        <taxon>Bacillales</taxon>
        <taxon>Listeriaceae</taxon>
        <taxon>Listeria</taxon>
    </lineage>
</organism>
<dbReference type="PATRIC" id="fig|1030009.3.peg.1112"/>
<dbReference type="HOGENOM" id="CLU_1370752_0_0_9"/>
<evidence type="ECO:0000313" key="1">
    <source>
        <dbReference type="EMBL" id="AEH92128.1"/>
    </source>
</evidence>
<name>A0A0E0UVI5_LISMM</name>